<dbReference type="CDD" id="cd08504">
    <property type="entry name" value="PBP2_OppA"/>
    <property type="match status" value="1"/>
</dbReference>
<organism evidence="6 7">
    <name type="scientific">Sebaldella termitidis (strain ATCC 33386 / NCTC 11300)</name>
    <dbReference type="NCBI Taxonomy" id="526218"/>
    <lineage>
        <taxon>Bacteria</taxon>
        <taxon>Fusobacteriati</taxon>
        <taxon>Fusobacteriota</taxon>
        <taxon>Fusobacteriia</taxon>
        <taxon>Fusobacteriales</taxon>
        <taxon>Leptotrichiaceae</taxon>
        <taxon>Sebaldella</taxon>
    </lineage>
</organism>
<evidence type="ECO:0000313" key="7">
    <source>
        <dbReference type="Proteomes" id="UP000000845"/>
    </source>
</evidence>
<dbReference type="eggNOG" id="COG4166">
    <property type="taxonomic scope" value="Bacteria"/>
</dbReference>
<dbReference type="EMBL" id="CP001739">
    <property type="protein sequence ID" value="ACZ10684.1"/>
    <property type="molecule type" value="Genomic_DNA"/>
</dbReference>
<evidence type="ECO:0000256" key="3">
    <source>
        <dbReference type="ARBA" id="ARBA00022448"/>
    </source>
</evidence>
<dbReference type="Gene3D" id="3.10.105.10">
    <property type="entry name" value="Dipeptide-binding Protein, Domain 3"/>
    <property type="match status" value="1"/>
</dbReference>
<feature type="domain" description="Solute-binding protein family 5" evidence="5">
    <location>
        <begin position="65"/>
        <end position="444"/>
    </location>
</feature>
<keyword evidence="4" id="KW-0732">Signal</keyword>
<dbReference type="Gene3D" id="3.40.190.10">
    <property type="entry name" value="Periplasmic binding protein-like II"/>
    <property type="match status" value="1"/>
</dbReference>
<comment type="subcellular location">
    <subcellularLocation>
        <location evidence="1">Cell envelope</location>
    </subcellularLocation>
</comment>
<sequence>MKKILILLFIIMGIIVYGAKNEITVNFEYEPYEANLDPQLSESITAANIIPLLFEGLIKQNENGEPVPGIAEKWERNAEGLVWTFYLREAEWENGDPVTANDFKFAWIRALDSKNAAEYAYMLFPIKGAYEFNVGMGNIEELGIKVIDEKTLEVTLNSPTRYLDSLLTFPVYSPINEKYFNLYKDEYGKDAGKIMSNGAYKLVKWEHSDELVLEKNKNYWNEKEVKTEKIRIKLINDISKSLEAFENNEIAFTVITPELYTEYRKDKRLISYDDGSAWYLEYNLENDFLANKKIRQALTIAIDKEELGSILQAMGKPAYGYVPGFVQGVDKSFRKEAGNTYPHYNSKKAKKLFEEGLKELNFNEAPEITLIFNDQGNNKKIAEYIQGKIKKELGYNLKIKSLPFKERLERMTQKTFEIVLAGWSGDFNDALSYMDIWTTGGGNNHASYSNPKYDELIQIAQTSSDQKARIKAMIEAEKILGDDMPIGMLYFRQKVFLVNPELKNMKFKPVGSEYYLIDAYIE</sequence>
<name>D1AG58_SEBTE</name>
<dbReference type="GO" id="GO:0015833">
    <property type="term" value="P:peptide transport"/>
    <property type="evidence" value="ECO:0007669"/>
    <property type="project" value="TreeGrafter"/>
</dbReference>
<dbReference type="AlphaFoldDB" id="D1AG58"/>
<dbReference type="FunFam" id="3.10.105.10:FF:000001">
    <property type="entry name" value="Oligopeptide ABC transporter, oligopeptide-binding protein"/>
    <property type="match status" value="1"/>
</dbReference>
<dbReference type="SUPFAM" id="SSF53850">
    <property type="entry name" value="Periplasmic binding protein-like II"/>
    <property type="match status" value="1"/>
</dbReference>
<accession>D1AG58</accession>
<dbReference type="GO" id="GO:0030288">
    <property type="term" value="C:outer membrane-bounded periplasmic space"/>
    <property type="evidence" value="ECO:0007669"/>
    <property type="project" value="UniProtKB-ARBA"/>
</dbReference>
<proteinExistence type="inferred from homology"/>
<gene>
    <name evidence="6" type="ordered locus">Sterm_3850</name>
</gene>
<reference evidence="7" key="1">
    <citation type="submission" date="2009-09" db="EMBL/GenBank/DDBJ databases">
        <title>The complete chromosome of Sebaldella termitidis ATCC 33386.</title>
        <authorList>
            <consortium name="US DOE Joint Genome Institute (JGI-PGF)"/>
            <person name="Lucas S."/>
            <person name="Copeland A."/>
            <person name="Lapidus A."/>
            <person name="Glavina del Rio T."/>
            <person name="Dalin E."/>
            <person name="Tice H."/>
            <person name="Bruce D."/>
            <person name="Goodwin L."/>
            <person name="Pitluck S."/>
            <person name="Kyrpides N."/>
            <person name="Mavromatis K."/>
            <person name="Ivanova N."/>
            <person name="Mikhailova N."/>
            <person name="Sims D."/>
            <person name="Meincke L."/>
            <person name="Brettin T."/>
            <person name="Detter J.C."/>
            <person name="Han C."/>
            <person name="Larimer F."/>
            <person name="Land M."/>
            <person name="Hauser L."/>
            <person name="Markowitz V."/>
            <person name="Cheng J.F."/>
            <person name="Hugenholtz P."/>
            <person name="Woyke T."/>
            <person name="Wu D."/>
            <person name="Eisen J.A."/>
        </authorList>
    </citation>
    <scope>NUCLEOTIDE SEQUENCE [LARGE SCALE GENOMIC DNA]</scope>
    <source>
        <strain evidence="7">ATCC 33386 / NCTC 11300</strain>
    </source>
</reference>
<evidence type="ECO:0000256" key="4">
    <source>
        <dbReference type="ARBA" id="ARBA00022729"/>
    </source>
</evidence>
<dbReference type="Gene3D" id="3.90.76.10">
    <property type="entry name" value="Dipeptide-binding Protein, Domain 1"/>
    <property type="match status" value="1"/>
</dbReference>
<dbReference type="InterPro" id="IPR030678">
    <property type="entry name" value="Peptide/Ni-bd"/>
</dbReference>
<dbReference type="STRING" id="526218.Sterm_3850"/>
<evidence type="ECO:0000313" key="6">
    <source>
        <dbReference type="EMBL" id="ACZ10684.1"/>
    </source>
</evidence>
<dbReference type="Proteomes" id="UP000000845">
    <property type="component" value="Chromosome"/>
</dbReference>
<comment type="similarity">
    <text evidence="2">Belongs to the bacterial solute-binding protein 5 family.</text>
</comment>
<dbReference type="RefSeq" id="WP_012863264.1">
    <property type="nucleotide sequence ID" value="NC_013517.1"/>
</dbReference>
<dbReference type="KEGG" id="str:Sterm_3850"/>
<dbReference type="InterPro" id="IPR039424">
    <property type="entry name" value="SBP_5"/>
</dbReference>
<dbReference type="PANTHER" id="PTHR30290">
    <property type="entry name" value="PERIPLASMIC BINDING COMPONENT OF ABC TRANSPORTER"/>
    <property type="match status" value="1"/>
</dbReference>
<dbReference type="PIRSF" id="PIRSF002741">
    <property type="entry name" value="MppA"/>
    <property type="match status" value="1"/>
</dbReference>
<dbReference type="FunFam" id="3.90.76.10:FF:000001">
    <property type="entry name" value="Oligopeptide ABC transporter substrate-binding protein"/>
    <property type="match status" value="1"/>
</dbReference>
<keyword evidence="3" id="KW-0813">Transport</keyword>
<protein>
    <submittedName>
        <fullName evidence="6">Extracellular solute-binding protein family 5</fullName>
    </submittedName>
</protein>
<dbReference type="Pfam" id="PF00496">
    <property type="entry name" value="SBP_bac_5"/>
    <property type="match status" value="1"/>
</dbReference>
<reference evidence="6 7" key="2">
    <citation type="journal article" date="2010" name="Stand. Genomic Sci.">
        <title>Complete genome sequence of Sebaldella termitidis type strain (NCTC 11300).</title>
        <authorList>
            <person name="Harmon-Smith M."/>
            <person name="Celia L."/>
            <person name="Chertkov O."/>
            <person name="Lapidus A."/>
            <person name="Copeland A."/>
            <person name="Glavina Del Rio T."/>
            <person name="Nolan M."/>
            <person name="Lucas S."/>
            <person name="Tice H."/>
            <person name="Cheng J.F."/>
            <person name="Han C."/>
            <person name="Detter J.C."/>
            <person name="Bruce D."/>
            <person name="Goodwin L."/>
            <person name="Pitluck S."/>
            <person name="Pati A."/>
            <person name="Liolios K."/>
            <person name="Ivanova N."/>
            <person name="Mavromatis K."/>
            <person name="Mikhailova N."/>
            <person name="Chen A."/>
            <person name="Palaniappan K."/>
            <person name="Land M."/>
            <person name="Hauser L."/>
            <person name="Chang Y.J."/>
            <person name="Jeffries C.D."/>
            <person name="Brettin T."/>
            <person name="Goker M."/>
            <person name="Beck B."/>
            <person name="Bristow J."/>
            <person name="Eisen J.A."/>
            <person name="Markowitz V."/>
            <person name="Hugenholtz P."/>
            <person name="Kyrpides N.C."/>
            <person name="Klenk H.P."/>
            <person name="Chen F."/>
        </authorList>
    </citation>
    <scope>NUCLEOTIDE SEQUENCE [LARGE SCALE GENOMIC DNA]</scope>
    <source>
        <strain evidence="7">ATCC 33386 / NCTC 11300</strain>
    </source>
</reference>
<evidence type="ECO:0000256" key="1">
    <source>
        <dbReference type="ARBA" id="ARBA00004196"/>
    </source>
</evidence>
<evidence type="ECO:0000259" key="5">
    <source>
        <dbReference type="Pfam" id="PF00496"/>
    </source>
</evidence>
<evidence type="ECO:0000256" key="2">
    <source>
        <dbReference type="ARBA" id="ARBA00005695"/>
    </source>
</evidence>
<dbReference type="InterPro" id="IPR000914">
    <property type="entry name" value="SBP_5_dom"/>
</dbReference>
<dbReference type="GO" id="GO:1904680">
    <property type="term" value="F:peptide transmembrane transporter activity"/>
    <property type="evidence" value="ECO:0007669"/>
    <property type="project" value="TreeGrafter"/>
</dbReference>
<dbReference type="PANTHER" id="PTHR30290:SF10">
    <property type="entry name" value="PERIPLASMIC OLIGOPEPTIDE-BINDING PROTEIN-RELATED"/>
    <property type="match status" value="1"/>
</dbReference>
<dbReference type="HOGENOM" id="CLU_017028_0_4_0"/>
<keyword evidence="7" id="KW-1185">Reference proteome</keyword>
<dbReference type="GO" id="GO:0043190">
    <property type="term" value="C:ATP-binding cassette (ABC) transporter complex"/>
    <property type="evidence" value="ECO:0007669"/>
    <property type="project" value="InterPro"/>
</dbReference>